<dbReference type="Pfam" id="PF00582">
    <property type="entry name" value="Usp"/>
    <property type="match status" value="1"/>
</dbReference>
<dbReference type="AlphaFoldDB" id="A0A0F3IKG7"/>
<reference evidence="4 5" key="2">
    <citation type="journal article" date="2016" name="Microb. Ecol.">
        <title>Genome Characteristics of a Novel Type I Methanotroph (Sn10-6) Isolated from a Flooded Indian Rice Field.</title>
        <authorList>
            <person name="Rahalkar M.C."/>
            <person name="Pandit P.S."/>
            <person name="Dhakephalkar P.K."/>
            <person name="Pore S."/>
            <person name="Arora P."/>
            <person name="Kapse N."/>
        </authorList>
    </citation>
    <scope>NUCLEOTIDE SEQUENCE [LARGE SCALE GENOMIC DNA]</scope>
    <source>
        <strain evidence="4 5">Sn10-6</strain>
    </source>
</reference>
<dbReference type="GO" id="GO:0005737">
    <property type="term" value="C:cytoplasm"/>
    <property type="evidence" value="ECO:0007669"/>
    <property type="project" value="UniProtKB-SubCell"/>
</dbReference>
<feature type="domain" description="UspA" evidence="3">
    <location>
        <begin position="3"/>
        <end position="142"/>
    </location>
</feature>
<dbReference type="PIRSF" id="PIRSF006276">
    <property type="entry name" value="UspA"/>
    <property type="match status" value="1"/>
</dbReference>
<comment type="subcellular location">
    <subcellularLocation>
        <location evidence="2">Cytoplasm</location>
    </subcellularLocation>
</comment>
<keyword evidence="5" id="KW-1185">Reference proteome</keyword>
<comment type="similarity">
    <text evidence="1 2">Belongs to the universal stress protein A family.</text>
</comment>
<dbReference type="PRINTS" id="PR01438">
    <property type="entry name" value="UNVRSLSTRESS"/>
</dbReference>
<dbReference type="Proteomes" id="UP000033684">
    <property type="component" value="Unassembled WGS sequence"/>
</dbReference>
<dbReference type="InterPro" id="IPR006016">
    <property type="entry name" value="UspA"/>
</dbReference>
<reference evidence="5" key="1">
    <citation type="submission" date="2015-03" db="EMBL/GenBank/DDBJ databases">
        <title>Draft genome sequence of a novel methanotroph (Sn10-6) isolated from flooded ricefield rhizosphere in India.</title>
        <authorList>
            <person name="Pandit P.S."/>
            <person name="Pore S.D."/>
            <person name="Arora P."/>
            <person name="Kapse N.G."/>
            <person name="Dhakephalkar P.K."/>
            <person name="Rahalkar M.C."/>
        </authorList>
    </citation>
    <scope>NUCLEOTIDE SEQUENCE [LARGE SCALE GENOMIC DNA]</scope>
    <source>
        <strain evidence="5">Sn10-6</strain>
    </source>
</reference>
<dbReference type="PANTHER" id="PTHR46268">
    <property type="entry name" value="STRESS RESPONSE PROTEIN NHAX"/>
    <property type="match status" value="1"/>
</dbReference>
<dbReference type="SUPFAM" id="SSF52402">
    <property type="entry name" value="Adenine nucleotide alpha hydrolases-like"/>
    <property type="match status" value="1"/>
</dbReference>
<keyword evidence="2" id="KW-0963">Cytoplasm</keyword>
<gene>
    <name evidence="4" type="ORF">VZ94_13885</name>
</gene>
<evidence type="ECO:0000256" key="2">
    <source>
        <dbReference type="PIRNR" id="PIRNR006276"/>
    </source>
</evidence>
<dbReference type="EMBL" id="LAJX01000139">
    <property type="protein sequence ID" value="KJV06049.1"/>
    <property type="molecule type" value="Genomic_DNA"/>
</dbReference>
<sequence>MTYQHILLTTDGSNQDWQMAEKAQQLATLAHAKLSLIHVIDAIPMPDTSYGTIIPLQQASDDELLNAEKQAFTDFADRLSIKPDSRWLVFGVPVDEIIDLAKHQHVDLIIVGLHSRHGLARLLTPTANKVLQHAPCDVLAIRC</sequence>
<dbReference type="RefSeq" id="WP_045779685.1">
    <property type="nucleotide sequence ID" value="NZ_LAJX01000139.1"/>
</dbReference>
<dbReference type="Gene3D" id="3.40.50.620">
    <property type="entry name" value="HUPs"/>
    <property type="match status" value="1"/>
</dbReference>
<evidence type="ECO:0000259" key="3">
    <source>
        <dbReference type="Pfam" id="PF00582"/>
    </source>
</evidence>
<protein>
    <recommendedName>
        <fullName evidence="2">Universal stress protein</fullName>
    </recommendedName>
</protein>
<proteinExistence type="inferred from homology"/>
<comment type="caution">
    <text evidence="4">The sequence shown here is derived from an EMBL/GenBank/DDBJ whole genome shotgun (WGS) entry which is preliminary data.</text>
</comment>
<dbReference type="InterPro" id="IPR014729">
    <property type="entry name" value="Rossmann-like_a/b/a_fold"/>
</dbReference>
<evidence type="ECO:0000313" key="5">
    <source>
        <dbReference type="Proteomes" id="UP000033684"/>
    </source>
</evidence>
<evidence type="ECO:0000313" key="4">
    <source>
        <dbReference type="EMBL" id="KJV06049.1"/>
    </source>
</evidence>
<dbReference type="InterPro" id="IPR006015">
    <property type="entry name" value="Universal_stress_UspA"/>
</dbReference>
<evidence type="ECO:0000256" key="1">
    <source>
        <dbReference type="ARBA" id="ARBA00008791"/>
    </source>
</evidence>
<accession>A0A0F3IKG7</accession>
<dbReference type="PANTHER" id="PTHR46268:SF15">
    <property type="entry name" value="UNIVERSAL STRESS PROTEIN HP_0031"/>
    <property type="match status" value="1"/>
</dbReference>
<organism evidence="4 5">
    <name type="scientific">Methylocucumis oryzae</name>
    <dbReference type="NCBI Taxonomy" id="1632867"/>
    <lineage>
        <taxon>Bacteria</taxon>
        <taxon>Pseudomonadati</taxon>
        <taxon>Pseudomonadota</taxon>
        <taxon>Gammaproteobacteria</taxon>
        <taxon>Methylococcales</taxon>
        <taxon>Methylococcaceae</taxon>
        <taxon>Methylocucumis</taxon>
    </lineage>
</organism>
<dbReference type="OrthoDB" id="9792500at2"/>
<name>A0A0F3IKG7_9GAMM</name>